<comment type="catalytic activity">
    <reaction evidence="8">
        <text>13-octadecanoyloxy-octadecanoate + H2O = 13-hydroxy-octadecanoate + octadecanoate + H(+)</text>
        <dbReference type="Rhea" id="RHEA:52084"/>
        <dbReference type="ChEBI" id="CHEBI:15377"/>
        <dbReference type="ChEBI" id="CHEBI:15378"/>
        <dbReference type="ChEBI" id="CHEBI:25629"/>
        <dbReference type="ChEBI" id="CHEBI:136304"/>
        <dbReference type="ChEBI" id="CHEBI:136335"/>
    </reaction>
    <physiologicalReaction direction="left-to-right" evidence="8">
        <dbReference type="Rhea" id="RHEA:52085"/>
    </physiologicalReaction>
</comment>
<evidence type="ECO:0000313" key="19">
    <source>
        <dbReference type="Proteomes" id="UP000494165"/>
    </source>
</evidence>
<comment type="catalytic activity">
    <reaction evidence="16">
        <text>12-(9Z-hexadecenoyloxy)-octadecanoate + H2O = 12-hydroxyoctadecanoate + (9Z)-hexadecenoate + H(+)</text>
        <dbReference type="Rhea" id="RHEA:52072"/>
        <dbReference type="ChEBI" id="CHEBI:15377"/>
        <dbReference type="ChEBI" id="CHEBI:15378"/>
        <dbReference type="ChEBI" id="CHEBI:32372"/>
        <dbReference type="ChEBI" id="CHEBI:84201"/>
        <dbReference type="ChEBI" id="CHEBI:136312"/>
    </reaction>
    <physiologicalReaction direction="left-to-right" evidence="16">
        <dbReference type="Rhea" id="RHEA:52073"/>
    </physiologicalReaction>
</comment>
<sequence length="246" mass="28310">MTGCSDDKCPGGYNKMKNGRLLIESVYYDWNFVVVPREVSPISGGYGGKFKYLTFWDAVLQSLFFILCLFNDFLGSNENDPKTKPLLRRIKDYVQVTIEFPVAMFVGITFWALYAVDRELVFPKVIDQFFPSWLNHVMHTHIMGFAALEMVIACRRYPSRSKGLTGLLGFMLIYLTWVFVIFNKSGQWVYPVLAVLNWGQKGLFFAVLLLLVTGLYLLGEKLNNYVWGKHLKLDQSPRKSSIKKVK</sequence>
<evidence type="ECO:0000256" key="9">
    <source>
        <dbReference type="ARBA" id="ARBA00047863"/>
    </source>
</evidence>
<accession>A0A8S1DBN8</accession>
<comment type="catalytic activity">
    <reaction evidence="1">
        <text>9-(9Z-hexadecenoyloxy)-octadecanoate + H2O = (9Z)-hexadecenoate + 9-hydroxy-octadecanoate + H(+)</text>
        <dbReference type="Rhea" id="RHEA:52068"/>
        <dbReference type="ChEBI" id="CHEBI:15377"/>
        <dbReference type="ChEBI" id="CHEBI:15378"/>
        <dbReference type="ChEBI" id="CHEBI:32372"/>
        <dbReference type="ChEBI" id="CHEBI:136286"/>
        <dbReference type="ChEBI" id="CHEBI:136309"/>
    </reaction>
    <physiologicalReaction direction="left-to-right" evidence="1">
        <dbReference type="Rhea" id="RHEA:52069"/>
    </physiologicalReaction>
</comment>
<evidence type="ECO:0000256" key="6">
    <source>
        <dbReference type="ARBA" id="ARBA00023136"/>
    </source>
</evidence>
<evidence type="ECO:0000256" key="2">
    <source>
        <dbReference type="ARBA" id="ARBA00004127"/>
    </source>
</evidence>
<evidence type="ECO:0000256" key="10">
    <source>
        <dbReference type="ARBA" id="ARBA00048680"/>
    </source>
</evidence>
<evidence type="ECO:0000256" key="16">
    <source>
        <dbReference type="ARBA" id="ARBA00049428"/>
    </source>
</evidence>
<dbReference type="AlphaFoldDB" id="A0A8S1DBN8"/>
<comment type="similarity">
    <text evidence="3">Belongs to the AIG1 family.</text>
</comment>
<feature type="transmembrane region" description="Helical" evidence="17">
    <location>
        <begin position="93"/>
        <end position="113"/>
    </location>
</feature>
<dbReference type="OrthoDB" id="1898221at2759"/>
<evidence type="ECO:0000256" key="8">
    <source>
        <dbReference type="ARBA" id="ARBA00047427"/>
    </source>
</evidence>
<keyword evidence="19" id="KW-1185">Reference proteome</keyword>
<comment type="caution">
    <text evidence="18">The sequence shown here is derived from an EMBL/GenBank/DDBJ whole genome shotgun (WGS) entry which is preliminary data.</text>
</comment>
<dbReference type="EMBL" id="CADEPI010000155">
    <property type="protein sequence ID" value="CAB3378028.1"/>
    <property type="molecule type" value="Genomic_DNA"/>
</dbReference>
<protein>
    <recommendedName>
        <fullName evidence="20">Androgen-induced gene 1 protein-like</fullName>
    </recommendedName>
</protein>
<evidence type="ECO:0008006" key="20">
    <source>
        <dbReference type="Google" id="ProtNLM"/>
    </source>
</evidence>
<evidence type="ECO:0000256" key="3">
    <source>
        <dbReference type="ARBA" id="ARBA00009300"/>
    </source>
</evidence>
<dbReference type="Proteomes" id="UP000494165">
    <property type="component" value="Unassembled WGS sequence"/>
</dbReference>
<evidence type="ECO:0000256" key="11">
    <source>
        <dbReference type="ARBA" id="ARBA00048701"/>
    </source>
</evidence>
<keyword evidence="6 17" id="KW-0472">Membrane</keyword>
<feature type="transmembrane region" description="Helical" evidence="17">
    <location>
        <begin position="202"/>
        <end position="219"/>
    </location>
</feature>
<comment type="catalytic activity">
    <reaction evidence="11">
        <text>12-(9Z-octadecenoyloxy)-octadecanoate + H2O = 12-hydroxyoctadecanoate + (9Z)-octadecenoate + H(+)</text>
        <dbReference type="Rhea" id="RHEA:52060"/>
        <dbReference type="ChEBI" id="CHEBI:15377"/>
        <dbReference type="ChEBI" id="CHEBI:15378"/>
        <dbReference type="ChEBI" id="CHEBI:30823"/>
        <dbReference type="ChEBI" id="CHEBI:84201"/>
        <dbReference type="ChEBI" id="CHEBI:136302"/>
    </reaction>
    <physiologicalReaction direction="left-to-right" evidence="11">
        <dbReference type="Rhea" id="RHEA:52061"/>
    </physiologicalReaction>
</comment>
<feature type="transmembrane region" description="Helical" evidence="17">
    <location>
        <begin position="53"/>
        <end position="73"/>
    </location>
</feature>
<reference evidence="18 19" key="1">
    <citation type="submission" date="2020-04" db="EMBL/GenBank/DDBJ databases">
        <authorList>
            <person name="Alioto T."/>
            <person name="Alioto T."/>
            <person name="Gomez Garrido J."/>
        </authorList>
    </citation>
    <scope>NUCLEOTIDE SEQUENCE [LARGE SCALE GENOMIC DNA]</scope>
</reference>
<evidence type="ECO:0000256" key="4">
    <source>
        <dbReference type="ARBA" id="ARBA00022692"/>
    </source>
</evidence>
<dbReference type="GO" id="GO:0016020">
    <property type="term" value="C:membrane"/>
    <property type="evidence" value="ECO:0007669"/>
    <property type="project" value="InterPro"/>
</dbReference>
<evidence type="ECO:0000256" key="1">
    <source>
        <dbReference type="ARBA" id="ARBA00000923"/>
    </source>
</evidence>
<dbReference type="InterPro" id="IPR006838">
    <property type="entry name" value="ADTRP_AIG1"/>
</dbReference>
<dbReference type="Pfam" id="PF04750">
    <property type="entry name" value="Far-17a_AIG1"/>
    <property type="match status" value="1"/>
</dbReference>
<dbReference type="GO" id="GO:0012505">
    <property type="term" value="C:endomembrane system"/>
    <property type="evidence" value="ECO:0007669"/>
    <property type="project" value="UniProtKB-SubCell"/>
</dbReference>
<comment type="catalytic activity">
    <reaction evidence="15">
        <text>13-(9Z-hexadecenoyloxy)-octadecanoate + H2O = 13-hydroxy-octadecanoate + (9Z)-hexadecenoate + H(+)</text>
        <dbReference type="Rhea" id="RHEA:52076"/>
        <dbReference type="ChEBI" id="CHEBI:15377"/>
        <dbReference type="ChEBI" id="CHEBI:15378"/>
        <dbReference type="ChEBI" id="CHEBI:32372"/>
        <dbReference type="ChEBI" id="CHEBI:136304"/>
        <dbReference type="ChEBI" id="CHEBI:136315"/>
    </reaction>
    <physiologicalReaction direction="left-to-right" evidence="15">
        <dbReference type="Rhea" id="RHEA:52077"/>
    </physiologicalReaction>
</comment>
<evidence type="ECO:0000313" key="18">
    <source>
        <dbReference type="EMBL" id="CAB3378028.1"/>
    </source>
</evidence>
<evidence type="ECO:0000256" key="14">
    <source>
        <dbReference type="ARBA" id="ARBA00049296"/>
    </source>
</evidence>
<feature type="transmembrane region" description="Helical" evidence="17">
    <location>
        <begin position="133"/>
        <end position="152"/>
    </location>
</feature>
<name>A0A8S1DBN8_9INSE</name>
<feature type="transmembrane region" description="Helical" evidence="17">
    <location>
        <begin position="164"/>
        <end position="182"/>
    </location>
</feature>
<comment type="catalytic activity">
    <reaction evidence="13">
        <text>9-octadecanoyloxy-octadecanoate + H2O = 9-hydroxy-octadecanoate + octadecanoate + H(+)</text>
        <dbReference type="Rhea" id="RHEA:52096"/>
        <dbReference type="ChEBI" id="CHEBI:15377"/>
        <dbReference type="ChEBI" id="CHEBI:15378"/>
        <dbReference type="ChEBI" id="CHEBI:25629"/>
        <dbReference type="ChEBI" id="CHEBI:136286"/>
        <dbReference type="ChEBI" id="CHEBI:136373"/>
    </reaction>
    <physiologicalReaction direction="left-to-right" evidence="13">
        <dbReference type="Rhea" id="RHEA:52097"/>
    </physiologicalReaction>
</comment>
<proteinExistence type="inferred from homology"/>
<evidence type="ECO:0000256" key="17">
    <source>
        <dbReference type="SAM" id="Phobius"/>
    </source>
</evidence>
<gene>
    <name evidence="18" type="ORF">CLODIP_2_CD10051</name>
</gene>
<comment type="catalytic activity">
    <reaction evidence="10">
        <text>12-octadecanoyloxy-octadecanoate + H2O = 12-hydroxyoctadecanoate + octadecanoate + H(+)</text>
        <dbReference type="Rhea" id="RHEA:52080"/>
        <dbReference type="ChEBI" id="CHEBI:15377"/>
        <dbReference type="ChEBI" id="CHEBI:15378"/>
        <dbReference type="ChEBI" id="CHEBI:25629"/>
        <dbReference type="ChEBI" id="CHEBI:84201"/>
        <dbReference type="ChEBI" id="CHEBI:136330"/>
    </reaction>
    <physiologicalReaction direction="left-to-right" evidence="10">
        <dbReference type="Rhea" id="RHEA:52081"/>
    </physiologicalReaction>
</comment>
<comment type="catalytic activity">
    <reaction evidence="7">
        <text>12-hexadecanoyloxy-octadecanoate + H2O = 12-hydroxyoctadecanoate + hexadecanoate + H(+)</text>
        <dbReference type="Rhea" id="RHEA:52056"/>
        <dbReference type="ChEBI" id="CHEBI:7896"/>
        <dbReference type="ChEBI" id="CHEBI:15377"/>
        <dbReference type="ChEBI" id="CHEBI:15378"/>
        <dbReference type="ChEBI" id="CHEBI:83677"/>
        <dbReference type="ChEBI" id="CHEBI:84201"/>
    </reaction>
    <physiologicalReaction direction="left-to-right" evidence="7">
        <dbReference type="Rhea" id="RHEA:52057"/>
    </physiologicalReaction>
</comment>
<evidence type="ECO:0000256" key="5">
    <source>
        <dbReference type="ARBA" id="ARBA00022989"/>
    </source>
</evidence>
<comment type="catalytic activity">
    <reaction evidence="14">
        <text>13-(9Z-octadecenoyloxy)-octadecanoate + H2O = 13-hydroxy-octadecanoate + (9Z)-octadecenoate + H(+)</text>
        <dbReference type="Rhea" id="RHEA:52064"/>
        <dbReference type="ChEBI" id="CHEBI:15377"/>
        <dbReference type="ChEBI" id="CHEBI:15378"/>
        <dbReference type="ChEBI" id="CHEBI:30823"/>
        <dbReference type="ChEBI" id="CHEBI:136303"/>
        <dbReference type="ChEBI" id="CHEBI:136304"/>
    </reaction>
    <physiologicalReaction direction="left-to-right" evidence="14">
        <dbReference type="Rhea" id="RHEA:52065"/>
    </physiologicalReaction>
</comment>
<organism evidence="18 19">
    <name type="scientific">Cloeon dipterum</name>
    <dbReference type="NCBI Taxonomy" id="197152"/>
    <lineage>
        <taxon>Eukaryota</taxon>
        <taxon>Metazoa</taxon>
        <taxon>Ecdysozoa</taxon>
        <taxon>Arthropoda</taxon>
        <taxon>Hexapoda</taxon>
        <taxon>Insecta</taxon>
        <taxon>Pterygota</taxon>
        <taxon>Palaeoptera</taxon>
        <taxon>Ephemeroptera</taxon>
        <taxon>Pisciforma</taxon>
        <taxon>Baetidae</taxon>
        <taxon>Cloeon</taxon>
    </lineage>
</organism>
<keyword evidence="4 17" id="KW-0812">Transmembrane</keyword>
<evidence type="ECO:0000256" key="15">
    <source>
        <dbReference type="ARBA" id="ARBA00049322"/>
    </source>
</evidence>
<dbReference type="PANTHER" id="PTHR10989">
    <property type="entry name" value="ANDROGEN-INDUCED PROTEIN 1-RELATED"/>
    <property type="match status" value="1"/>
</dbReference>
<evidence type="ECO:0000256" key="13">
    <source>
        <dbReference type="ARBA" id="ARBA00049221"/>
    </source>
</evidence>
<comment type="catalytic activity">
    <reaction evidence="9">
        <text>9-hexadecanoyloxy-octadecanoate + H2O = 9-hydroxy-octadecanoate + hexadecanoate + H(+)</text>
        <dbReference type="Rhea" id="RHEA:52052"/>
        <dbReference type="ChEBI" id="CHEBI:7896"/>
        <dbReference type="ChEBI" id="CHEBI:15377"/>
        <dbReference type="ChEBI" id="CHEBI:15378"/>
        <dbReference type="ChEBI" id="CHEBI:83670"/>
        <dbReference type="ChEBI" id="CHEBI:136286"/>
    </reaction>
    <physiologicalReaction direction="left-to-right" evidence="9">
        <dbReference type="Rhea" id="RHEA:52053"/>
    </physiologicalReaction>
</comment>
<comment type="subcellular location">
    <subcellularLocation>
        <location evidence="2">Endomembrane system</location>
        <topology evidence="2">Multi-pass membrane protein</topology>
    </subcellularLocation>
</comment>
<evidence type="ECO:0000256" key="12">
    <source>
        <dbReference type="ARBA" id="ARBA00048800"/>
    </source>
</evidence>
<comment type="catalytic activity">
    <reaction evidence="12">
        <text>9-(9Z-octadecenoyloxy)-octadecanoate + H2O = 9-hydroxy-octadecanoate + (9Z)-octadecenoate + H(+)</text>
        <dbReference type="Rhea" id="RHEA:52048"/>
        <dbReference type="ChEBI" id="CHEBI:15377"/>
        <dbReference type="ChEBI" id="CHEBI:15378"/>
        <dbReference type="ChEBI" id="CHEBI:30823"/>
        <dbReference type="ChEBI" id="CHEBI:136282"/>
        <dbReference type="ChEBI" id="CHEBI:136286"/>
    </reaction>
    <physiologicalReaction direction="left-to-right" evidence="12">
        <dbReference type="Rhea" id="RHEA:52049"/>
    </physiologicalReaction>
</comment>
<dbReference type="PANTHER" id="PTHR10989:SF16">
    <property type="entry name" value="AT02829P-RELATED"/>
    <property type="match status" value="1"/>
</dbReference>
<evidence type="ECO:0000256" key="7">
    <source>
        <dbReference type="ARBA" id="ARBA00047368"/>
    </source>
</evidence>
<keyword evidence="5 17" id="KW-1133">Transmembrane helix</keyword>